<evidence type="ECO:0000259" key="11">
    <source>
        <dbReference type="Pfam" id="PF02875"/>
    </source>
</evidence>
<keyword evidence="9" id="KW-0472">Membrane</keyword>
<keyword evidence="4" id="KW-0067">ATP-binding</keyword>
<evidence type="ECO:0000313" key="13">
    <source>
        <dbReference type="EMBL" id="AWN81791.1"/>
    </source>
</evidence>
<keyword evidence="5" id="KW-0133">Cell shape</keyword>
<keyword evidence="2" id="KW-0132">Cell division</keyword>
<dbReference type="Proteomes" id="UP000245872">
    <property type="component" value="Chromosome"/>
</dbReference>
<feature type="domain" description="Mur ligase N-terminal catalytic" evidence="10">
    <location>
        <begin position="10"/>
        <end position="113"/>
    </location>
</feature>
<dbReference type="SUPFAM" id="SSF53623">
    <property type="entry name" value="MurD-like peptide ligases, catalytic domain"/>
    <property type="match status" value="1"/>
</dbReference>
<proteinExistence type="predicted"/>
<keyword evidence="9" id="KW-1133">Transmembrane helix</keyword>
<dbReference type="GO" id="GO:0008763">
    <property type="term" value="F:UDP-N-acetylmuramate-L-alanine ligase activity"/>
    <property type="evidence" value="ECO:0007669"/>
    <property type="project" value="UniProtKB-EC"/>
</dbReference>
<name>A0A2Z3L8Q0_9BACT</name>
<dbReference type="GO" id="GO:0009252">
    <property type="term" value="P:peptidoglycan biosynthetic process"/>
    <property type="evidence" value="ECO:0007669"/>
    <property type="project" value="UniProtKB-KW"/>
</dbReference>
<evidence type="ECO:0000259" key="10">
    <source>
        <dbReference type="Pfam" id="PF01225"/>
    </source>
</evidence>
<dbReference type="EC" id="6.3.2.8" evidence="13"/>
<feature type="transmembrane region" description="Helical" evidence="9">
    <location>
        <begin position="7"/>
        <end position="28"/>
    </location>
</feature>
<dbReference type="Gene3D" id="3.40.1190.10">
    <property type="entry name" value="Mur-like, catalytic domain"/>
    <property type="match status" value="1"/>
</dbReference>
<dbReference type="GO" id="GO:0008360">
    <property type="term" value="P:regulation of cell shape"/>
    <property type="evidence" value="ECO:0007669"/>
    <property type="project" value="UniProtKB-KW"/>
</dbReference>
<dbReference type="Pfam" id="PF08245">
    <property type="entry name" value="Mur_ligase_M"/>
    <property type="match status" value="1"/>
</dbReference>
<dbReference type="Gene3D" id="3.40.50.720">
    <property type="entry name" value="NAD(P)-binding Rossmann-like Domain"/>
    <property type="match status" value="1"/>
</dbReference>
<keyword evidence="7" id="KW-0131">Cell cycle</keyword>
<dbReference type="InterPro" id="IPR000713">
    <property type="entry name" value="Mur_ligase_N"/>
</dbReference>
<dbReference type="OrthoDB" id="9804126at2"/>
<evidence type="ECO:0000256" key="4">
    <source>
        <dbReference type="ARBA" id="ARBA00022840"/>
    </source>
</evidence>
<dbReference type="Pfam" id="PF02875">
    <property type="entry name" value="Mur_ligase_C"/>
    <property type="match status" value="1"/>
</dbReference>
<dbReference type="InterPro" id="IPR013221">
    <property type="entry name" value="Mur_ligase_cen"/>
</dbReference>
<feature type="domain" description="Mur ligase central" evidence="12">
    <location>
        <begin position="119"/>
        <end position="298"/>
    </location>
</feature>
<dbReference type="PANTHER" id="PTHR43445">
    <property type="entry name" value="UDP-N-ACETYLMURAMATE--L-ALANINE LIGASE-RELATED"/>
    <property type="match status" value="1"/>
</dbReference>
<accession>A0A2Z3L8Q0</accession>
<dbReference type="RefSeq" id="WP_109997214.1">
    <property type="nucleotide sequence ID" value="NZ_CP029619.1"/>
</dbReference>
<keyword evidence="14" id="KW-1185">Reference proteome</keyword>
<dbReference type="SUPFAM" id="SSF53244">
    <property type="entry name" value="MurD-like peptide ligases, peptide-binding domain"/>
    <property type="match status" value="1"/>
</dbReference>
<dbReference type="InterPro" id="IPR050061">
    <property type="entry name" value="MurCDEF_pg_biosynth"/>
</dbReference>
<dbReference type="InterPro" id="IPR036565">
    <property type="entry name" value="Mur-like_cat_sf"/>
</dbReference>
<dbReference type="SUPFAM" id="SSF51984">
    <property type="entry name" value="MurCD N-terminal domain"/>
    <property type="match status" value="1"/>
</dbReference>
<keyword evidence="3" id="KW-0547">Nucleotide-binding</keyword>
<reference evidence="13 14" key="1">
    <citation type="submission" date="2018-05" db="EMBL/GenBank/DDBJ databases">
        <title>Candidatus Cardinium hertigii Genome Assembly.</title>
        <authorList>
            <person name="Showmaker K.C."/>
            <person name="Walden K.O."/>
            <person name="Fields C.J."/>
            <person name="Lambert K.N."/>
            <person name="Hudson M.E."/>
        </authorList>
    </citation>
    <scope>NUCLEOTIDE SEQUENCE [LARGE SCALE GENOMIC DNA]</scope>
    <source>
        <strain evidence="14">cHgTN10</strain>
    </source>
</reference>
<dbReference type="Pfam" id="PF01225">
    <property type="entry name" value="Mur_ligase"/>
    <property type="match status" value="1"/>
</dbReference>
<evidence type="ECO:0000256" key="9">
    <source>
        <dbReference type="SAM" id="Phobius"/>
    </source>
</evidence>
<protein>
    <submittedName>
        <fullName evidence="13">UDP-N-acetylmuramate--L-alanine ligase</fullName>
        <ecNumber evidence="13">6.3.2.8</ecNumber>
    </submittedName>
</protein>
<dbReference type="InterPro" id="IPR036615">
    <property type="entry name" value="Mur_ligase_C_dom_sf"/>
</dbReference>
<gene>
    <name evidence="13" type="primary">murC</name>
    <name evidence="13" type="ORF">DK880_00466</name>
</gene>
<evidence type="ECO:0000313" key="14">
    <source>
        <dbReference type="Proteomes" id="UP000245872"/>
    </source>
</evidence>
<evidence type="ECO:0000259" key="12">
    <source>
        <dbReference type="Pfam" id="PF08245"/>
    </source>
</evidence>
<evidence type="ECO:0000256" key="3">
    <source>
        <dbReference type="ARBA" id="ARBA00022741"/>
    </source>
</evidence>
<evidence type="ECO:0000256" key="1">
    <source>
        <dbReference type="ARBA" id="ARBA00022598"/>
    </source>
</evidence>
<keyword evidence="6" id="KW-0573">Peptidoglycan synthesis</keyword>
<dbReference type="Gene3D" id="3.90.190.20">
    <property type="entry name" value="Mur ligase, C-terminal domain"/>
    <property type="match status" value="1"/>
</dbReference>
<dbReference type="GO" id="GO:0005524">
    <property type="term" value="F:ATP binding"/>
    <property type="evidence" value="ECO:0007669"/>
    <property type="project" value="UniProtKB-KW"/>
</dbReference>
<dbReference type="AlphaFoldDB" id="A0A2Z3L8Q0"/>
<evidence type="ECO:0000256" key="6">
    <source>
        <dbReference type="ARBA" id="ARBA00022984"/>
    </source>
</evidence>
<keyword evidence="8" id="KW-0961">Cell wall biogenesis/degradation</keyword>
<evidence type="ECO:0000256" key="2">
    <source>
        <dbReference type="ARBA" id="ARBA00022618"/>
    </source>
</evidence>
<sequence>MLSFPAYCFIYFLGIGGIGMSALARLLAAQGYTIVGYDKAASPLVTQLQNAGMFIHFTDSVTAIPSVIRQHPTKTLIIYTPAIPSDSPILNYLRGSGYTMLSRAEALGSIVNHLPTVAIAGTHGKTTASAILAHMLYESTLAMLAFVGGIMHRYNSNIIYNHTLNQVQVVITEADEFNKSFLQLTPSHSIVTSIDPDHLDTYATVATLQENFKQFIKQSKQTVLVHAKAANQLQLTTHGYSPLLTYGLNNAVIQADNIRIAARQSVFDYIGDGVTIKEIILPLPGSYNIENALAAITMGLTLGLTEAHVRASIASFPGMQRRFDYIARNEKFVLIDDYAHHPAEIAALLSTVRHIYPNGCITAIFQPHLFSRTADFYEAFGTTLSIADQVLLLPIYPAREVAVPAISSQLIYDCLSCKTKILVEDGKLLTILPSYMRQHAYHVVVTIGAGDIGTMVPAIAAVLAQQLLQ</sequence>
<dbReference type="GO" id="GO:0051301">
    <property type="term" value="P:cell division"/>
    <property type="evidence" value="ECO:0007669"/>
    <property type="project" value="UniProtKB-KW"/>
</dbReference>
<dbReference type="InterPro" id="IPR004101">
    <property type="entry name" value="Mur_ligase_C"/>
</dbReference>
<keyword evidence="1 13" id="KW-0436">Ligase</keyword>
<feature type="domain" description="Mur ligase C-terminal" evidence="11">
    <location>
        <begin position="321"/>
        <end position="410"/>
    </location>
</feature>
<evidence type="ECO:0000256" key="8">
    <source>
        <dbReference type="ARBA" id="ARBA00023316"/>
    </source>
</evidence>
<dbReference type="EMBL" id="CP029619">
    <property type="protein sequence ID" value="AWN81791.1"/>
    <property type="molecule type" value="Genomic_DNA"/>
</dbReference>
<dbReference type="KEGG" id="cher:DK880_00466"/>
<evidence type="ECO:0000256" key="7">
    <source>
        <dbReference type="ARBA" id="ARBA00023306"/>
    </source>
</evidence>
<keyword evidence="9" id="KW-0812">Transmembrane</keyword>
<dbReference type="GO" id="GO:0071555">
    <property type="term" value="P:cell wall organization"/>
    <property type="evidence" value="ECO:0007669"/>
    <property type="project" value="UniProtKB-KW"/>
</dbReference>
<dbReference type="PANTHER" id="PTHR43445:SF3">
    <property type="entry name" value="UDP-N-ACETYLMURAMATE--L-ALANINE LIGASE"/>
    <property type="match status" value="1"/>
</dbReference>
<organism evidence="13 14">
    <name type="scientific">Candidatus Cardinium hertigii</name>
    <dbReference type="NCBI Taxonomy" id="247481"/>
    <lineage>
        <taxon>Bacteria</taxon>
        <taxon>Pseudomonadati</taxon>
        <taxon>Bacteroidota</taxon>
        <taxon>Cytophagia</taxon>
        <taxon>Cytophagales</taxon>
        <taxon>Amoebophilaceae</taxon>
        <taxon>Candidatus Cardinium</taxon>
    </lineage>
</organism>
<evidence type="ECO:0000256" key="5">
    <source>
        <dbReference type="ARBA" id="ARBA00022960"/>
    </source>
</evidence>